<protein>
    <recommendedName>
        <fullName evidence="3">Ribosomal protein L7Ae/L30e/S12e/Gadd45 domain-containing protein</fullName>
    </recommendedName>
</protein>
<dbReference type="GO" id="GO:0051726">
    <property type="term" value="P:regulation of cell cycle"/>
    <property type="evidence" value="ECO:0007669"/>
    <property type="project" value="InterPro"/>
</dbReference>
<dbReference type="PANTHER" id="PTHR10411">
    <property type="entry name" value="GROWTH ARREST AND DNA DAMAGE-INDUCIBLE PROTEIN GADD45"/>
    <property type="match status" value="1"/>
</dbReference>
<dbReference type="Proteomes" id="UP000648187">
    <property type="component" value="Unassembled WGS sequence"/>
</dbReference>
<dbReference type="PANTHER" id="PTHR10411:SF8">
    <property type="entry name" value="FI09246P"/>
    <property type="match status" value="1"/>
</dbReference>
<organism evidence="1 2">
    <name type="scientific">Spodoptera exigua</name>
    <name type="common">Beet armyworm</name>
    <name type="synonym">Noctua fulgens</name>
    <dbReference type="NCBI Taxonomy" id="7107"/>
    <lineage>
        <taxon>Eukaryota</taxon>
        <taxon>Metazoa</taxon>
        <taxon>Ecdysozoa</taxon>
        <taxon>Arthropoda</taxon>
        <taxon>Hexapoda</taxon>
        <taxon>Insecta</taxon>
        <taxon>Pterygota</taxon>
        <taxon>Neoptera</taxon>
        <taxon>Endopterygota</taxon>
        <taxon>Lepidoptera</taxon>
        <taxon>Glossata</taxon>
        <taxon>Ditrysia</taxon>
        <taxon>Noctuoidea</taxon>
        <taxon>Noctuidae</taxon>
        <taxon>Amphipyrinae</taxon>
        <taxon>Spodoptera</taxon>
    </lineage>
</organism>
<evidence type="ECO:0000313" key="1">
    <source>
        <dbReference type="EMBL" id="KAF9415786.1"/>
    </source>
</evidence>
<dbReference type="EMBL" id="JACKWZ010000102">
    <property type="protein sequence ID" value="KAF9415786.1"/>
    <property type="molecule type" value="Genomic_DNA"/>
</dbReference>
<sequence length="229" mass="25819">MRGNIYKKAPFGKFNQQFVNYFGLHNTDYLELLSEVFVIIPDKEHTVFTISDQFELKSIKLSSIMYKDSVVPVKAETFSGMAAKSPISQSIKTVLRRACVEKRLTVGLLPAIQYLSKNSNRALFCVTAEAPPGDSATHMQEVLLQAFCVENDIYVIKVDSETKIRKLLGGCGASMDFSCVLVHYPYTDPFSDSQEFDFSSLSDAERDLIEHCEMNWGYSQTPVIKLPEK</sequence>
<evidence type="ECO:0008006" key="3">
    <source>
        <dbReference type="Google" id="ProtNLM"/>
    </source>
</evidence>
<reference evidence="1" key="1">
    <citation type="submission" date="2020-08" db="EMBL/GenBank/DDBJ databases">
        <title>Spodoptera exigua strain:BAW_Kor-Di-RS1 Genome sequencing and assembly.</title>
        <authorList>
            <person name="Kim J."/>
            <person name="Nam H.Y."/>
            <person name="Kwon M."/>
            <person name="Choi J.H."/>
            <person name="Cho S.R."/>
            <person name="Kim G.-H."/>
        </authorList>
    </citation>
    <scope>NUCLEOTIDE SEQUENCE</scope>
    <source>
        <strain evidence="1">BAW_Kor-Di-RS1</strain>
        <tissue evidence="1">Whole-body</tissue>
    </source>
</reference>
<dbReference type="GO" id="GO:0005737">
    <property type="term" value="C:cytoplasm"/>
    <property type="evidence" value="ECO:0007669"/>
    <property type="project" value="TreeGrafter"/>
</dbReference>
<accession>A0A835L9S0</accession>
<name>A0A835L9S0_SPOEX</name>
<dbReference type="InterPro" id="IPR029064">
    <property type="entry name" value="Ribosomal_eL30-like_sf"/>
</dbReference>
<comment type="caution">
    <text evidence="1">The sequence shown here is derived from an EMBL/GenBank/DDBJ whole genome shotgun (WGS) entry which is preliminary data.</text>
</comment>
<dbReference type="GO" id="GO:0005634">
    <property type="term" value="C:nucleus"/>
    <property type="evidence" value="ECO:0007669"/>
    <property type="project" value="InterPro"/>
</dbReference>
<keyword evidence="2" id="KW-1185">Reference proteome</keyword>
<gene>
    <name evidence="1" type="ORF">HW555_006687</name>
</gene>
<evidence type="ECO:0000313" key="2">
    <source>
        <dbReference type="Proteomes" id="UP000648187"/>
    </source>
</evidence>
<dbReference type="AlphaFoldDB" id="A0A835L9S0"/>
<proteinExistence type="predicted"/>
<dbReference type="Gene3D" id="3.30.1330.30">
    <property type="match status" value="1"/>
</dbReference>
<dbReference type="InterPro" id="IPR024824">
    <property type="entry name" value="GADD45"/>
</dbReference>